<feature type="repeat" description="ANK" evidence="1">
    <location>
        <begin position="116"/>
        <end position="148"/>
    </location>
</feature>
<feature type="repeat" description="ANK" evidence="1">
    <location>
        <begin position="79"/>
        <end position="115"/>
    </location>
</feature>
<feature type="repeat" description="ANK" evidence="1">
    <location>
        <begin position="45"/>
        <end position="78"/>
    </location>
</feature>
<evidence type="ECO:0000313" key="6">
    <source>
        <dbReference type="RefSeq" id="XP_030046832.1"/>
    </source>
</evidence>
<dbReference type="InterPro" id="IPR042335">
    <property type="entry name" value="ANKRD53"/>
</dbReference>
<dbReference type="GeneID" id="115461265"/>
<dbReference type="PROSITE" id="PS50297">
    <property type="entry name" value="ANK_REP_REGION"/>
    <property type="match status" value="1"/>
</dbReference>
<dbReference type="OrthoDB" id="10254927at2759"/>
<dbReference type="InterPro" id="IPR002110">
    <property type="entry name" value="Ankyrin_rpt"/>
</dbReference>
<dbReference type="CTD" id="79998"/>
<reference evidence="5 6" key="1">
    <citation type="submission" date="2025-04" db="UniProtKB">
        <authorList>
            <consortium name="RefSeq"/>
        </authorList>
    </citation>
    <scope>IDENTIFICATION</scope>
</reference>
<keyword evidence="1" id="KW-0040">ANK repeat</keyword>
<dbReference type="GO" id="GO:1902412">
    <property type="term" value="P:regulation of mitotic cytokinesis"/>
    <property type="evidence" value="ECO:0007669"/>
    <property type="project" value="InterPro"/>
</dbReference>
<dbReference type="Gene3D" id="1.25.40.20">
    <property type="entry name" value="Ankyrin repeat-containing domain"/>
    <property type="match status" value="2"/>
</dbReference>
<keyword evidence="2" id="KW-0175">Coiled coil</keyword>
<dbReference type="Pfam" id="PF12796">
    <property type="entry name" value="Ank_2"/>
    <property type="match status" value="1"/>
</dbReference>
<evidence type="ECO:0000256" key="1">
    <source>
        <dbReference type="PROSITE-ProRule" id="PRU00023"/>
    </source>
</evidence>
<proteinExistence type="predicted"/>
<dbReference type="SMART" id="SM00248">
    <property type="entry name" value="ANK"/>
    <property type="match status" value="3"/>
</dbReference>
<evidence type="ECO:0000313" key="4">
    <source>
        <dbReference type="Proteomes" id="UP000515156"/>
    </source>
</evidence>
<dbReference type="PROSITE" id="PS50088">
    <property type="entry name" value="ANK_REPEAT"/>
    <property type="match status" value="3"/>
</dbReference>
<feature type="region of interest" description="Disordered" evidence="3">
    <location>
        <begin position="261"/>
        <end position="310"/>
    </location>
</feature>
<dbReference type="KEGG" id="muo:115461265"/>
<dbReference type="PRINTS" id="PR01415">
    <property type="entry name" value="ANKYRIN"/>
</dbReference>
<evidence type="ECO:0000256" key="3">
    <source>
        <dbReference type="SAM" id="MobiDB-lite"/>
    </source>
</evidence>
<gene>
    <name evidence="5 6" type="primary">ANKRD53</name>
</gene>
<dbReference type="GO" id="GO:0000922">
    <property type="term" value="C:spindle pole"/>
    <property type="evidence" value="ECO:0007669"/>
    <property type="project" value="TreeGrafter"/>
</dbReference>
<evidence type="ECO:0000313" key="5">
    <source>
        <dbReference type="RefSeq" id="XP_030046831.1"/>
    </source>
</evidence>
<dbReference type="RefSeq" id="XP_030046831.1">
    <property type="nucleotide sequence ID" value="XM_030190971.1"/>
</dbReference>
<feature type="compositionally biased region" description="Basic and acidic residues" evidence="3">
    <location>
        <begin position="271"/>
        <end position="293"/>
    </location>
</feature>
<dbReference type="Proteomes" id="UP000515156">
    <property type="component" value="Chromosome 2"/>
</dbReference>
<dbReference type="AlphaFoldDB" id="A0A6P7X0D2"/>
<dbReference type="Pfam" id="PF00023">
    <property type="entry name" value="Ank"/>
    <property type="match status" value="1"/>
</dbReference>
<dbReference type="InterPro" id="IPR036770">
    <property type="entry name" value="Ankyrin_rpt-contain_sf"/>
</dbReference>
<organism evidence="4 5">
    <name type="scientific">Microcaecilia unicolor</name>
    <dbReference type="NCBI Taxonomy" id="1415580"/>
    <lineage>
        <taxon>Eukaryota</taxon>
        <taxon>Metazoa</taxon>
        <taxon>Chordata</taxon>
        <taxon>Craniata</taxon>
        <taxon>Vertebrata</taxon>
        <taxon>Euteleostomi</taxon>
        <taxon>Amphibia</taxon>
        <taxon>Gymnophiona</taxon>
        <taxon>Siphonopidae</taxon>
        <taxon>Microcaecilia</taxon>
    </lineage>
</organism>
<dbReference type="GO" id="GO:0060236">
    <property type="term" value="P:regulation of mitotic spindle organization"/>
    <property type="evidence" value="ECO:0007669"/>
    <property type="project" value="TreeGrafter"/>
</dbReference>
<sequence>MPLNKVALQMEYMEFDLLMAAATGNKGWLEYILKNQNEVNRADMQGFRPIHFAAYHGKLECLQVLVEKYHANVNSSSKAGWKPIHLALNNKYRTQALSTLRYLIDNGAKLNVYGEGNVTPLHQAAREGLDECVLALIQAGADVNARNSEGHKPLDICKIWCHRTCARYISNCMWKKDKENIAHEMQRLNKLKSSLQEAEQATHKLYKKEHDYQRQVAFNNWIEKKHLPEYLKMVPAYEKGHPSLSKAPAGKVMSTVFTQKKMKKGKKGKHSHPEEEIHKPAVPETVKGQEQKPGHTYQSTDNSDEIPISDDNQKCLQSENWKEKQMWNYSTKASTRPVINIFRPTEIRLSTAPEETKVHDLGSYIFLSRDKQGKPKITAATGNDIVPVPNLSYDILKKNLFPDSVPPRIHIPQEFKATYVFDIEKKRSPTEAQWPESEIAFHLRETLDPKYMKETYNEDLPTETRNIR</sequence>
<keyword evidence="4" id="KW-1185">Reference proteome</keyword>
<name>A0A6P7X0D2_9AMPH</name>
<dbReference type="GO" id="GO:0007080">
    <property type="term" value="P:mitotic metaphase chromosome alignment"/>
    <property type="evidence" value="ECO:0007669"/>
    <property type="project" value="TreeGrafter"/>
</dbReference>
<dbReference type="RefSeq" id="XP_030046832.1">
    <property type="nucleotide sequence ID" value="XM_030190972.1"/>
</dbReference>
<protein>
    <submittedName>
        <fullName evidence="5 6">Ankyrin repeat domain-containing protein 53</fullName>
    </submittedName>
</protein>
<accession>A0A6P7X0D2</accession>
<dbReference type="GO" id="GO:0031116">
    <property type="term" value="P:positive regulation of microtubule polymerization"/>
    <property type="evidence" value="ECO:0007669"/>
    <property type="project" value="TreeGrafter"/>
</dbReference>
<evidence type="ECO:0000256" key="2">
    <source>
        <dbReference type="SAM" id="Coils"/>
    </source>
</evidence>
<dbReference type="PANTHER" id="PTHR24160:SF1">
    <property type="entry name" value="ANKYRIN REPEAT DOMAIN-CONTAINING PROTEIN 53"/>
    <property type="match status" value="1"/>
</dbReference>
<dbReference type="SUPFAM" id="SSF48403">
    <property type="entry name" value="Ankyrin repeat"/>
    <property type="match status" value="1"/>
</dbReference>
<feature type="coiled-coil region" evidence="2">
    <location>
        <begin position="178"/>
        <end position="208"/>
    </location>
</feature>
<feature type="compositionally biased region" description="Basic residues" evidence="3">
    <location>
        <begin position="261"/>
        <end position="270"/>
    </location>
</feature>
<dbReference type="PANTHER" id="PTHR24160">
    <property type="entry name" value="ANKYRIN REPEAT DOMAIN-CONTAINING PROTEIN 53"/>
    <property type="match status" value="1"/>
</dbReference>